<dbReference type="CDD" id="cd07821">
    <property type="entry name" value="PYR_PYL_RCAR_like"/>
    <property type="match status" value="1"/>
</dbReference>
<dbReference type="Proteomes" id="UP001495147">
    <property type="component" value="Unassembled WGS sequence"/>
</dbReference>
<comment type="caution">
    <text evidence="1">The sequence shown here is derived from an EMBL/GenBank/DDBJ whole genome shotgun (WGS) entry which is preliminary data.</text>
</comment>
<dbReference type="InterPro" id="IPR019587">
    <property type="entry name" value="Polyketide_cyclase/dehydratase"/>
</dbReference>
<dbReference type="InterPro" id="IPR023393">
    <property type="entry name" value="START-like_dom_sf"/>
</dbReference>
<sequence>MAYFEHEIRIRTTPDAAWDALRDVSQLHTRLVVGFVVACEWDGQTRHLRFANGLSAAERIVAVSEAHRRVSWSALSERLAHHNASAQVLADDEPGACRVRWCVDLLPDAVAPAIETMVLAGLQAMRQTLEGV</sequence>
<reference evidence="1 2" key="1">
    <citation type="submission" date="2024-05" db="EMBL/GenBank/DDBJ databases">
        <title>Roseateles sp. DJS-2-20 16S ribosomal RNA gene Genome sequencing and assembly.</title>
        <authorList>
            <person name="Woo H."/>
        </authorList>
    </citation>
    <scope>NUCLEOTIDE SEQUENCE [LARGE SCALE GENOMIC DNA]</scope>
    <source>
        <strain evidence="1 2">DJS-2-20</strain>
    </source>
</reference>
<dbReference type="EMBL" id="JBDPZD010000001">
    <property type="protein sequence ID" value="MEO3690540.1"/>
    <property type="molecule type" value="Genomic_DNA"/>
</dbReference>
<evidence type="ECO:0000313" key="2">
    <source>
        <dbReference type="Proteomes" id="UP001495147"/>
    </source>
</evidence>
<dbReference type="SUPFAM" id="SSF55961">
    <property type="entry name" value="Bet v1-like"/>
    <property type="match status" value="1"/>
</dbReference>
<dbReference type="Gene3D" id="3.30.530.20">
    <property type="match status" value="1"/>
</dbReference>
<gene>
    <name evidence="1" type="ORF">ABDJ85_03610</name>
</gene>
<keyword evidence="2" id="KW-1185">Reference proteome</keyword>
<accession>A0ABV0FXX3</accession>
<proteinExistence type="predicted"/>
<dbReference type="RefSeq" id="WP_347703367.1">
    <property type="nucleotide sequence ID" value="NZ_JBDPZD010000001.1"/>
</dbReference>
<name>A0ABV0FXX3_9BURK</name>
<evidence type="ECO:0000313" key="1">
    <source>
        <dbReference type="EMBL" id="MEO3690540.1"/>
    </source>
</evidence>
<dbReference type="Pfam" id="PF10604">
    <property type="entry name" value="Polyketide_cyc2"/>
    <property type="match status" value="1"/>
</dbReference>
<organism evidence="1 2">
    <name type="scientific">Roseateles paludis</name>
    <dbReference type="NCBI Taxonomy" id="3145238"/>
    <lineage>
        <taxon>Bacteria</taxon>
        <taxon>Pseudomonadati</taxon>
        <taxon>Pseudomonadota</taxon>
        <taxon>Betaproteobacteria</taxon>
        <taxon>Burkholderiales</taxon>
        <taxon>Sphaerotilaceae</taxon>
        <taxon>Roseateles</taxon>
    </lineage>
</organism>
<protein>
    <submittedName>
        <fullName evidence="1">SRPBCC family protein</fullName>
    </submittedName>
</protein>